<feature type="transmembrane region" description="Helical" evidence="6">
    <location>
        <begin position="273"/>
        <end position="293"/>
    </location>
</feature>
<evidence type="ECO:0000259" key="7">
    <source>
        <dbReference type="PROSITE" id="PS50850"/>
    </source>
</evidence>
<feature type="transmembrane region" description="Helical" evidence="6">
    <location>
        <begin position="171"/>
        <end position="191"/>
    </location>
</feature>
<dbReference type="PANTHER" id="PTHR42718:SF49">
    <property type="entry name" value="EXPORT PROTEIN"/>
    <property type="match status" value="1"/>
</dbReference>
<evidence type="ECO:0000313" key="8">
    <source>
        <dbReference type="EMBL" id="MFC1403053.1"/>
    </source>
</evidence>
<protein>
    <submittedName>
        <fullName evidence="8">MFS transporter</fullName>
    </submittedName>
</protein>
<name>A0ABV6UNL8_9ACTN</name>
<dbReference type="EMBL" id="JBHEZZ010000008">
    <property type="protein sequence ID" value="MFC1403053.1"/>
    <property type="molecule type" value="Genomic_DNA"/>
</dbReference>
<evidence type="ECO:0000256" key="4">
    <source>
        <dbReference type="ARBA" id="ARBA00023136"/>
    </source>
</evidence>
<feature type="transmembrane region" description="Helical" evidence="6">
    <location>
        <begin position="336"/>
        <end position="353"/>
    </location>
</feature>
<dbReference type="PANTHER" id="PTHR42718">
    <property type="entry name" value="MAJOR FACILITATOR SUPERFAMILY MULTIDRUG TRANSPORTER MFSC"/>
    <property type="match status" value="1"/>
</dbReference>
<dbReference type="InterPro" id="IPR036259">
    <property type="entry name" value="MFS_trans_sf"/>
</dbReference>
<dbReference type="RefSeq" id="WP_037594132.1">
    <property type="nucleotide sequence ID" value="NZ_JBHEZZ010000008.1"/>
</dbReference>
<dbReference type="SUPFAM" id="SSF103473">
    <property type="entry name" value="MFS general substrate transporter"/>
    <property type="match status" value="1"/>
</dbReference>
<feature type="transmembrane region" description="Helical" evidence="6">
    <location>
        <begin position="365"/>
        <end position="388"/>
    </location>
</feature>
<dbReference type="PROSITE" id="PS50850">
    <property type="entry name" value="MFS"/>
    <property type="match status" value="1"/>
</dbReference>
<evidence type="ECO:0000256" key="2">
    <source>
        <dbReference type="ARBA" id="ARBA00022692"/>
    </source>
</evidence>
<reference evidence="8 9" key="1">
    <citation type="submission" date="2024-09" db="EMBL/GenBank/DDBJ databases">
        <authorList>
            <person name="Lee S.D."/>
        </authorList>
    </citation>
    <scope>NUCLEOTIDE SEQUENCE [LARGE SCALE GENOMIC DNA]</scope>
    <source>
        <strain evidence="8 9">N1-5</strain>
    </source>
</reference>
<feature type="transmembrane region" description="Helical" evidence="6">
    <location>
        <begin position="203"/>
        <end position="223"/>
    </location>
</feature>
<keyword evidence="3 6" id="KW-1133">Transmembrane helix</keyword>
<evidence type="ECO:0000256" key="1">
    <source>
        <dbReference type="ARBA" id="ARBA00004651"/>
    </source>
</evidence>
<feature type="transmembrane region" description="Helical" evidence="6">
    <location>
        <begin position="144"/>
        <end position="165"/>
    </location>
</feature>
<evidence type="ECO:0000256" key="3">
    <source>
        <dbReference type="ARBA" id="ARBA00022989"/>
    </source>
</evidence>
<evidence type="ECO:0000256" key="6">
    <source>
        <dbReference type="SAM" id="Phobius"/>
    </source>
</evidence>
<accession>A0ABV6UNL8</accession>
<feature type="transmembrane region" description="Helical" evidence="6">
    <location>
        <begin position="483"/>
        <end position="505"/>
    </location>
</feature>
<feature type="transmembrane region" description="Helical" evidence="6">
    <location>
        <begin position="113"/>
        <end position="132"/>
    </location>
</feature>
<feature type="transmembrane region" description="Helical" evidence="6">
    <location>
        <begin position="53"/>
        <end position="72"/>
    </location>
</feature>
<feature type="transmembrane region" description="Helical" evidence="6">
    <location>
        <begin position="84"/>
        <end position="107"/>
    </location>
</feature>
<feature type="transmembrane region" description="Helical" evidence="6">
    <location>
        <begin position="409"/>
        <end position="427"/>
    </location>
</feature>
<dbReference type="Proteomes" id="UP001592528">
    <property type="component" value="Unassembled WGS sequence"/>
</dbReference>
<dbReference type="Gene3D" id="1.20.1250.20">
    <property type="entry name" value="MFS general substrate transporter like domains"/>
    <property type="match status" value="2"/>
</dbReference>
<keyword evidence="9" id="KW-1185">Reference proteome</keyword>
<feature type="domain" description="Major facilitator superfamily (MFS) profile" evidence="7">
    <location>
        <begin position="18"/>
        <end position="509"/>
    </location>
</feature>
<keyword evidence="2 6" id="KW-0812">Transmembrane</keyword>
<dbReference type="InterPro" id="IPR011701">
    <property type="entry name" value="MFS"/>
</dbReference>
<feature type="transmembrane region" description="Helical" evidence="6">
    <location>
        <begin position="305"/>
        <end position="324"/>
    </location>
</feature>
<gene>
    <name evidence="8" type="ORF">ACEZDJ_17320</name>
</gene>
<dbReference type="CDD" id="cd17321">
    <property type="entry name" value="MFS_MMR_MDR_like"/>
    <property type="match status" value="1"/>
</dbReference>
<sequence length="528" mass="52917">MSQNPTPPESGRSLPLRTLIACCLAICIAQTALAIPATLNGLLQSSLHTTGSQLTWISDATLLPVAVLELTFGVLGDLFGRKRLLVGGALLLAVGEALSAGAGGVHYLWAGQALAGVGAAGILPSSLAMVAVGTHTAKHRATAIAAWSACLAAGGFVAPMLGGITGNYGSWRWSFIVLAMLGVVSAAVGLIARDSRAPQGRSLDLPGQLTIGIGLFALLYAVIQGPTDGWGAAPVVTAFLIAAVFLALFVVAELRSAAPLLQLDLFRNRAFSVAAAVAVTGIFSFIGTCYALSIRLGPIQHQSPLRIAVAFLFTNGPTLVLAPVTARLLHRVSARWLLSGGFLLIAAGDLLLARIPVTDLGLPSLIAPLILIGLGFTLAVSSITATAVNTVPISLAGMASGVTSQLRDFGATLGPALIGAVALSRAATGFNSALAGSPLPIGVKAAAGQIATAGGPLAVNSLPPQSPPGAAAPLALHALGDGYSTGFLVCGAAALLSCLLAGLVLHGSHGRVTAPEPDIDTLAAPAIA</sequence>
<dbReference type="Pfam" id="PF07690">
    <property type="entry name" value="MFS_1"/>
    <property type="match status" value="1"/>
</dbReference>
<evidence type="ECO:0000256" key="5">
    <source>
        <dbReference type="ARBA" id="ARBA00023251"/>
    </source>
</evidence>
<dbReference type="InterPro" id="IPR020846">
    <property type="entry name" value="MFS_dom"/>
</dbReference>
<organism evidence="8 9">
    <name type="scientific">Streptacidiphilus cavernicola</name>
    <dbReference type="NCBI Taxonomy" id="3342716"/>
    <lineage>
        <taxon>Bacteria</taxon>
        <taxon>Bacillati</taxon>
        <taxon>Actinomycetota</taxon>
        <taxon>Actinomycetes</taxon>
        <taxon>Kitasatosporales</taxon>
        <taxon>Streptomycetaceae</taxon>
        <taxon>Streptacidiphilus</taxon>
    </lineage>
</organism>
<comment type="subcellular location">
    <subcellularLocation>
        <location evidence="1">Cell membrane</location>
        <topology evidence="1">Multi-pass membrane protein</topology>
    </subcellularLocation>
</comment>
<comment type="caution">
    <text evidence="8">The sequence shown here is derived from an EMBL/GenBank/DDBJ whole genome shotgun (WGS) entry which is preliminary data.</text>
</comment>
<proteinExistence type="predicted"/>
<evidence type="ECO:0000313" key="9">
    <source>
        <dbReference type="Proteomes" id="UP001592528"/>
    </source>
</evidence>
<feature type="transmembrane region" description="Helical" evidence="6">
    <location>
        <begin position="229"/>
        <end position="252"/>
    </location>
</feature>
<keyword evidence="4 6" id="KW-0472">Membrane</keyword>
<keyword evidence="5" id="KW-0046">Antibiotic resistance</keyword>